<dbReference type="InterPro" id="IPR011010">
    <property type="entry name" value="DNA_brk_join_enz"/>
</dbReference>
<evidence type="ECO:0000313" key="3">
    <source>
        <dbReference type="Proteomes" id="UP001163714"/>
    </source>
</evidence>
<dbReference type="Proteomes" id="UP001163714">
    <property type="component" value="Unassembled WGS sequence"/>
</dbReference>
<comment type="caution">
    <text evidence="2">The sequence shown here is derived from an EMBL/GenBank/DDBJ whole genome shotgun (WGS) entry which is preliminary data.</text>
</comment>
<proteinExistence type="predicted"/>
<evidence type="ECO:0000256" key="1">
    <source>
        <dbReference type="ARBA" id="ARBA00023172"/>
    </source>
</evidence>
<dbReference type="Gene3D" id="1.10.443.10">
    <property type="entry name" value="Intergrase catalytic core"/>
    <property type="match status" value="1"/>
</dbReference>
<reference evidence="2" key="1">
    <citation type="submission" date="2022-10" db="EMBL/GenBank/DDBJ databases">
        <title>Shewanella flava sp. nov, isolated from the estuary of the Fenhe River into the Yellow River.</title>
        <authorList>
            <person name="Li Y."/>
        </authorList>
    </citation>
    <scope>NUCLEOTIDE SEQUENCE</scope>
    <source>
        <strain evidence="2">FYR11-62</strain>
    </source>
</reference>
<evidence type="ECO:0008006" key="4">
    <source>
        <dbReference type="Google" id="ProtNLM"/>
    </source>
</evidence>
<dbReference type="SUPFAM" id="SSF56349">
    <property type="entry name" value="DNA breaking-rejoining enzymes"/>
    <property type="match status" value="1"/>
</dbReference>
<name>A0ABT3IA22_9GAMM</name>
<evidence type="ECO:0000313" key="2">
    <source>
        <dbReference type="EMBL" id="MCW3172900.1"/>
    </source>
</evidence>
<dbReference type="InterPro" id="IPR013762">
    <property type="entry name" value="Integrase-like_cat_sf"/>
</dbReference>
<organism evidence="2 3">
    <name type="scientific">Shewanella subflava</name>
    <dbReference type="NCBI Taxonomy" id="2986476"/>
    <lineage>
        <taxon>Bacteria</taxon>
        <taxon>Pseudomonadati</taxon>
        <taxon>Pseudomonadota</taxon>
        <taxon>Gammaproteobacteria</taxon>
        <taxon>Alteromonadales</taxon>
        <taxon>Shewanellaceae</taxon>
        <taxon>Shewanella</taxon>
    </lineage>
</organism>
<keyword evidence="1" id="KW-0233">DNA recombination</keyword>
<gene>
    <name evidence="2" type="ORF">OHT75_10455</name>
</gene>
<keyword evidence="3" id="KW-1185">Reference proteome</keyword>
<dbReference type="EMBL" id="JAPDMX010000025">
    <property type="protein sequence ID" value="MCW3172900.1"/>
    <property type="molecule type" value="Genomic_DNA"/>
</dbReference>
<accession>A0ABT3IA22</accession>
<sequence>MNNKSEISRFDSETLKNVLNNAFPQELVDSHSCIAQEIINLSQTLSYQYQLDFPELETIKSLAQLKISNTQIPVDEHKKNLTFIYQALHKKKKILKYYFTAFIVSVMRSPSHDHQQFEHYKAITLLVCAKLYAMGNHETPIKTVCNEIRQWSLGKRNDLANNLPDVIDIDMKRLIDELDSKRKEKLEISKSSRVGKQLSKIHVPYYDSFYNKDGILRSKRLRAPGTPPTTLIVNTIELEGTDVDTFQVTELMEFQAHQEVWANEEAASERTKRQLLISIKNASDNGYAVQKLQAQAIGNQIQKNNLLLPCNINLATKFEIQTLLSYCMNPSIVCEKTRSFLLASLTLGSSFERVSQLNFNSANNSLVIEHTLPTQKQRKPIIKLITPTKTTFFIALPYDITANLLNDLDDSTSDKISKLLSTINKKHGTRLTTTKISSYLRFLLKKESIDPTIIALIQGETAKTNPELSYTHLSDLDVKQTYDRFLSYLENLSSKTTKIKFEHQDCRTIQGQIGSPLVMSDEVLSTFFETLETRINSISGSYSSQQHNFVTYYVLFTLAISSGYRPVTGWLGKITDYNLLNLSLWISDKEMLQSETGRLIILPKIALRILKRYLQYLKAGAVDASRVNLDISARYQQAITGEQHLFFFITDDAIEEVTPSTMAAHFDSVLPLPLNWHRHYVRSLLFKKEIHPELIAAWMGHAQLNEPAFTRFSSYSIGDLNKISSLINKKLTSVNCKEISFV</sequence>
<dbReference type="RefSeq" id="WP_264726422.1">
    <property type="nucleotide sequence ID" value="NZ_JAPDMX010000025.1"/>
</dbReference>
<protein>
    <recommendedName>
        <fullName evidence="4">Site-specific integrase</fullName>
    </recommendedName>
</protein>